<organism evidence="2 3">
    <name type="scientific">Elysia marginata</name>
    <dbReference type="NCBI Taxonomy" id="1093978"/>
    <lineage>
        <taxon>Eukaryota</taxon>
        <taxon>Metazoa</taxon>
        <taxon>Spiralia</taxon>
        <taxon>Lophotrochozoa</taxon>
        <taxon>Mollusca</taxon>
        <taxon>Gastropoda</taxon>
        <taxon>Heterobranchia</taxon>
        <taxon>Euthyneura</taxon>
        <taxon>Panpulmonata</taxon>
        <taxon>Sacoglossa</taxon>
        <taxon>Placobranchoidea</taxon>
        <taxon>Plakobranchidae</taxon>
        <taxon>Elysia</taxon>
    </lineage>
</organism>
<name>A0AAV4HJ75_9GAST</name>
<keyword evidence="3" id="KW-1185">Reference proteome</keyword>
<comment type="caution">
    <text evidence="2">The sequence shown here is derived from an EMBL/GenBank/DDBJ whole genome shotgun (WGS) entry which is preliminary data.</text>
</comment>
<evidence type="ECO:0000256" key="1">
    <source>
        <dbReference type="SAM" id="MobiDB-lite"/>
    </source>
</evidence>
<feature type="region of interest" description="Disordered" evidence="1">
    <location>
        <begin position="57"/>
        <end position="85"/>
    </location>
</feature>
<sequence length="85" mass="9473">MGPAYMNIKYGLLHKKDHLMLNEEGADPDFTVTTGNQLYTNIKLPKLVQDRVAWRGVASRPQNGPQQPESVGLMDCGRKKTKTSS</sequence>
<proteinExistence type="predicted"/>
<feature type="compositionally biased region" description="Polar residues" evidence="1">
    <location>
        <begin position="60"/>
        <end position="69"/>
    </location>
</feature>
<evidence type="ECO:0000313" key="3">
    <source>
        <dbReference type="Proteomes" id="UP000762676"/>
    </source>
</evidence>
<gene>
    <name evidence="2" type="ORF">ElyMa_004496000</name>
</gene>
<protein>
    <submittedName>
        <fullName evidence="2">Uncharacterized protein</fullName>
    </submittedName>
</protein>
<reference evidence="2 3" key="1">
    <citation type="journal article" date="2021" name="Elife">
        <title>Chloroplast acquisition without the gene transfer in kleptoplastic sea slugs, Plakobranchus ocellatus.</title>
        <authorList>
            <person name="Maeda T."/>
            <person name="Takahashi S."/>
            <person name="Yoshida T."/>
            <person name="Shimamura S."/>
            <person name="Takaki Y."/>
            <person name="Nagai Y."/>
            <person name="Toyoda A."/>
            <person name="Suzuki Y."/>
            <person name="Arimoto A."/>
            <person name="Ishii H."/>
            <person name="Satoh N."/>
            <person name="Nishiyama T."/>
            <person name="Hasebe M."/>
            <person name="Maruyama T."/>
            <person name="Minagawa J."/>
            <person name="Obokata J."/>
            <person name="Shigenobu S."/>
        </authorList>
    </citation>
    <scope>NUCLEOTIDE SEQUENCE [LARGE SCALE GENOMIC DNA]</scope>
</reference>
<dbReference type="EMBL" id="BMAT01009082">
    <property type="protein sequence ID" value="GFR98212.1"/>
    <property type="molecule type" value="Genomic_DNA"/>
</dbReference>
<dbReference type="AlphaFoldDB" id="A0AAV4HJ75"/>
<accession>A0AAV4HJ75</accession>
<evidence type="ECO:0000313" key="2">
    <source>
        <dbReference type="EMBL" id="GFR98212.1"/>
    </source>
</evidence>
<dbReference type="Proteomes" id="UP000762676">
    <property type="component" value="Unassembled WGS sequence"/>
</dbReference>